<accession>A0A7V9YXQ1</accession>
<organism evidence="4 5">
    <name type="scientific">[Anoxybacillus] calidus</name>
    <dbReference type="NCBI Taxonomy" id="575178"/>
    <lineage>
        <taxon>Bacteria</taxon>
        <taxon>Bacillati</taxon>
        <taxon>Bacillota</taxon>
        <taxon>Bacilli</taxon>
        <taxon>Bacillales</taxon>
        <taxon>Anoxybacillaceae</taxon>
        <taxon>Paranoxybacillus</taxon>
    </lineage>
</organism>
<evidence type="ECO:0000313" key="4">
    <source>
        <dbReference type="EMBL" id="MBA2870367.1"/>
    </source>
</evidence>
<comment type="caution">
    <text evidence="4">The sequence shown here is derived from an EMBL/GenBank/DDBJ whole genome shotgun (WGS) entry which is preliminary data.</text>
</comment>
<gene>
    <name evidence="4" type="ORF">HNQ85_000625</name>
</gene>
<protein>
    <submittedName>
        <fullName evidence="4">Small acid-soluble spore protein H (Minor)</fullName>
    </submittedName>
</protein>
<comment type="subcellular location">
    <subcellularLocation>
        <location evidence="1">Spore core</location>
    </subcellularLocation>
</comment>
<dbReference type="GO" id="GO:0042601">
    <property type="term" value="C:endospore-forming forespore"/>
    <property type="evidence" value="ECO:0007669"/>
    <property type="project" value="InterPro"/>
</dbReference>
<name>A0A7V9YXQ1_9BACL</name>
<dbReference type="AlphaFoldDB" id="A0A7V9YXQ1"/>
<evidence type="ECO:0000256" key="2">
    <source>
        <dbReference type="ARBA" id="ARBA00006573"/>
    </source>
</evidence>
<evidence type="ECO:0000313" key="5">
    <source>
        <dbReference type="Proteomes" id="UP000580891"/>
    </source>
</evidence>
<dbReference type="GO" id="GO:0030435">
    <property type="term" value="P:sporulation resulting in formation of a cellular spore"/>
    <property type="evidence" value="ECO:0007669"/>
    <property type="project" value="UniProtKB-KW"/>
</dbReference>
<dbReference type="Pfam" id="PF08141">
    <property type="entry name" value="SspH"/>
    <property type="match status" value="1"/>
</dbReference>
<keyword evidence="3" id="KW-0749">Sporulation</keyword>
<dbReference type="HAMAP" id="MF_00667">
    <property type="entry name" value="SspH"/>
    <property type="match status" value="1"/>
</dbReference>
<proteinExistence type="inferred from homology"/>
<dbReference type="RefSeq" id="WP_181536071.1">
    <property type="nucleotide sequence ID" value="NZ_JACDUU010000001.1"/>
</dbReference>
<dbReference type="InterPro" id="IPR012610">
    <property type="entry name" value="SASP_SspH"/>
</dbReference>
<evidence type="ECO:0000256" key="3">
    <source>
        <dbReference type="ARBA" id="ARBA00022969"/>
    </source>
</evidence>
<evidence type="ECO:0000256" key="1">
    <source>
        <dbReference type="ARBA" id="ARBA00004288"/>
    </source>
</evidence>
<comment type="similarity">
    <text evidence="2">Belongs to the SspH family.</text>
</comment>
<reference evidence="4 5" key="1">
    <citation type="submission" date="2020-07" db="EMBL/GenBank/DDBJ databases">
        <title>Genomic Encyclopedia of Type Strains, Phase IV (KMG-IV): sequencing the most valuable type-strain genomes for metagenomic binning, comparative biology and taxonomic classification.</title>
        <authorList>
            <person name="Goeker M."/>
        </authorList>
    </citation>
    <scope>NUCLEOTIDE SEQUENCE [LARGE SCALE GENOMIC DNA]</scope>
    <source>
        <strain evidence="4 5">DSM 25220</strain>
    </source>
</reference>
<dbReference type="NCBIfam" id="TIGR02861">
    <property type="entry name" value="SASP_H"/>
    <property type="match status" value="1"/>
</dbReference>
<dbReference type="Proteomes" id="UP000580891">
    <property type="component" value="Unassembled WGS sequence"/>
</dbReference>
<dbReference type="EMBL" id="JACDUU010000001">
    <property type="protein sequence ID" value="MBA2870367.1"/>
    <property type="molecule type" value="Genomic_DNA"/>
</dbReference>
<keyword evidence="5" id="KW-1185">Reference proteome</keyword>
<sequence>MEVIRAKQIAESGDIVHVTYEGKRVFIQHVDEKNEMARIYEQENPDKEMVVPIRLLHEE</sequence>
<dbReference type="GO" id="GO:0030436">
    <property type="term" value="P:asexual sporulation"/>
    <property type="evidence" value="ECO:0007669"/>
    <property type="project" value="InterPro"/>
</dbReference>